<proteinExistence type="predicted"/>
<protein>
    <submittedName>
        <fullName evidence="1">Uncharacterized protein</fullName>
    </submittedName>
</protein>
<name>A0A6C0HTM0_9ZZZZ</name>
<evidence type="ECO:0000313" key="1">
    <source>
        <dbReference type="EMBL" id="QHT83647.1"/>
    </source>
</evidence>
<reference evidence="1" key="1">
    <citation type="journal article" date="2020" name="Nature">
        <title>Giant virus diversity and host interactions through global metagenomics.</title>
        <authorList>
            <person name="Schulz F."/>
            <person name="Roux S."/>
            <person name="Paez-Espino D."/>
            <person name="Jungbluth S."/>
            <person name="Walsh D.A."/>
            <person name="Denef V.J."/>
            <person name="McMahon K.D."/>
            <person name="Konstantinidis K.T."/>
            <person name="Eloe-Fadrosh E.A."/>
            <person name="Kyrpides N.C."/>
            <person name="Woyke T."/>
        </authorList>
    </citation>
    <scope>NUCLEOTIDE SEQUENCE</scope>
    <source>
        <strain evidence="1">GVMAG-M-3300023184-168</strain>
    </source>
</reference>
<sequence length="86" mass="10364">MSRRSESDTDYENCNCNKCVKKRREKTCEKIICHQCYQKNQTCKKKQICNCYECRNNDYNNDHDNNNTCIKKDECQKNKKIIITIN</sequence>
<accession>A0A6C0HTM0</accession>
<organism evidence="1">
    <name type="scientific">viral metagenome</name>
    <dbReference type="NCBI Taxonomy" id="1070528"/>
    <lineage>
        <taxon>unclassified sequences</taxon>
        <taxon>metagenomes</taxon>
        <taxon>organismal metagenomes</taxon>
    </lineage>
</organism>
<dbReference type="EMBL" id="MN740010">
    <property type="protein sequence ID" value="QHT83647.1"/>
    <property type="molecule type" value="Genomic_DNA"/>
</dbReference>
<dbReference type="AlphaFoldDB" id="A0A6C0HTM0"/>